<keyword evidence="1" id="KW-0812">Transmembrane</keyword>
<protein>
    <submittedName>
        <fullName evidence="2">DUF983 domain-containing protein</fullName>
    </submittedName>
</protein>
<evidence type="ECO:0000313" key="3">
    <source>
        <dbReference type="Proteomes" id="UP000298179"/>
    </source>
</evidence>
<reference evidence="2 3" key="1">
    <citation type="submission" date="2019-03" db="EMBL/GenBank/DDBJ databases">
        <title>Jiella endophytica sp. nov., a novel endophytic bacterium isolated from root of Ficus microcarpa Linn. f.</title>
        <authorList>
            <person name="Tuo L."/>
        </authorList>
    </citation>
    <scope>NUCLEOTIDE SEQUENCE [LARGE SCALE GENOMIC DNA]</scope>
    <source>
        <strain evidence="2 3">CBS5Q-3</strain>
    </source>
</reference>
<dbReference type="RefSeq" id="WP_134760144.1">
    <property type="nucleotide sequence ID" value="NZ_SOZD01000001.1"/>
</dbReference>
<feature type="transmembrane region" description="Helical" evidence="1">
    <location>
        <begin position="70"/>
        <end position="90"/>
    </location>
</feature>
<dbReference type="Pfam" id="PF06170">
    <property type="entry name" value="DUF983"/>
    <property type="match status" value="1"/>
</dbReference>
<evidence type="ECO:0000313" key="2">
    <source>
        <dbReference type="EMBL" id="TFF27487.1"/>
    </source>
</evidence>
<dbReference type="InterPro" id="IPR009325">
    <property type="entry name" value="DUF983"/>
</dbReference>
<keyword evidence="3" id="KW-1185">Reference proteome</keyword>
<proteinExistence type="predicted"/>
<dbReference type="OrthoDB" id="9799456at2"/>
<dbReference type="EMBL" id="SOZD01000001">
    <property type="protein sequence ID" value="TFF27487.1"/>
    <property type="molecule type" value="Genomic_DNA"/>
</dbReference>
<gene>
    <name evidence="2" type="ORF">E3C22_03235</name>
</gene>
<organism evidence="2 3">
    <name type="scientific">Jiella endophytica</name>
    <dbReference type="NCBI Taxonomy" id="2558362"/>
    <lineage>
        <taxon>Bacteria</taxon>
        <taxon>Pseudomonadati</taxon>
        <taxon>Pseudomonadota</taxon>
        <taxon>Alphaproteobacteria</taxon>
        <taxon>Hyphomicrobiales</taxon>
        <taxon>Aurantimonadaceae</taxon>
        <taxon>Jiella</taxon>
    </lineage>
</organism>
<dbReference type="NCBIfam" id="NF004633">
    <property type="entry name" value="PRK05978.1"/>
    <property type="match status" value="1"/>
</dbReference>
<keyword evidence="1" id="KW-1133">Transmembrane helix</keyword>
<keyword evidence="1" id="KW-0472">Membrane</keyword>
<sequence length="147" mass="16030">MSETGKAAATPPVDWTPSAEERPLGTALWRGFRSRCPRCGEGRLFRSFLKSVDACEDCGLAVHHHRADDLPPYLTVFIVGHVVVAGFMGMEEMVELTMWQHLAIWVPVTIVLSLALMQPLKGATIGLQWALKMGGFSGADDSGEEFG</sequence>
<dbReference type="Proteomes" id="UP000298179">
    <property type="component" value="Unassembled WGS sequence"/>
</dbReference>
<comment type="caution">
    <text evidence="2">The sequence shown here is derived from an EMBL/GenBank/DDBJ whole genome shotgun (WGS) entry which is preliminary data.</text>
</comment>
<feature type="transmembrane region" description="Helical" evidence="1">
    <location>
        <begin position="102"/>
        <end position="120"/>
    </location>
</feature>
<accession>A0A4Y8RUJ9</accession>
<evidence type="ECO:0000256" key="1">
    <source>
        <dbReference type="SAM" id="Phobius"/>
    </source>
</evidence>
<name>A0A4Y8RUJ9_9HYPH</name>
<dbReference type="AlphaFoldDB" id="A0A4Y8RUJ9"/>